<dbReference type="InterPro" id="IPR050818">
    <property type="entry name" value="KCNH_animal-type"/>
</dbReference>
<dbReference type="Gene3D" id="2.60.120.10">
    <property type="entry name" value="Jelly Rolls"/>
    <property type="match status" value="1"/>
</dbReference>
<dbReference type="InterPro" id="IPR003967">
    <property type="entry name" value="K_chnl_volt-dep_ERG"/>
</dbReference>
<feature type="compositionally biased region" description="Low complexity" evidence="8">
    <location>
        <begin position="557"/>
        <end position="567"/>
    </location>
</feature>
<name>A0A158QBH8_HYMDI</name>
<feature type="region of interest" description="Disordered" evidence="8">
    <location>
        <begin position="450"/>
        <end position="472"/>
    </location>
</feature>
<keyword evidence="7" id="KW-0407">Ion channel</keyword>
<dbReference type="PANTHER" id="PTHR10217">
    <property type="entry name" value="VOLTAGE AND LIGAND GATED POTASSIUM CHANNEL"/>
    <property type="match status" value="1"/>
</dbReference>
<dbReference type="InterPro" id="IPR014710">
    <property type="entry name" value="RmlC-like_jellyroll"/>
</dbReference>
<keyword evidence="3" id="KW-0633">Potassium transport</keyword>
<dbReference type="STRING" id="6216.A0A158QBH8"/>
<dbReference type="GO" id="GO:0042391">
    <property type="term" value="P:regulation of membrane potential"/>
    <property type="evidence" value="ECO:0007669"/>
    <property type="project" value="TreeGrafter"/>
</dbReference>
<keyword evidence="9" id="KW-1133">Transmembrane helix</keyword>
<feature type="region of interest" description="Disordered" evidence="8">
    <location>
        <begin position="507"/>
        <end position="610"/>
    </location>
</feature>
<feature type="compositionally biased region" description="Polar residues" evidence="8">
    <location>
        <begin position="507"/>
        <end position="533"/>
    </location>
</feature>
<evidence type="ECO:0000256" key="6">
    <source>
        <dbReference type="ARBA" id="ARBA00022958"/>
    </source>
</evidence>
<feature type="region of interest" description="Disordered" evidence="8">
    <location>
        <begin position="284"/>
        <end position="313"/>
    </location>
</feature>
<dbReference type="Gene3D" id="1.10.1200.260">
    <property type="match status" value="1"/>
</dbReference>
<dbReference type="GO" id="GO:0005886">
    <property type="term" value="C:plasma membrane"/>
    <property type="evidence" value="ECO:0007669"/>
    <property type="project" value="UniProtKB-SubCell"/>
</dbReference>
<dbReference type="SMART" id="SM00100">
    <property type="entry name" value="cNMP"/>
    <property type="match status" value="1"/>
</dbReference>
<evidence type="ECO:0000256" key="2">
    <source>
        <dbReference type="ARBA" id="ARBA00022475"/>
    </source>
</evidence>
<feature type="domain" description="Cyclic nucleotide-binding" evidence="10">
    <location>
        <begin position="141"/>
        <end position="206"/>
    </location>
</feature>
<feature type="compositionally biased region" description="Pro residues" evidence="8">
    <location>
        <begin position="450"/>
        <end position="460"/>
    </location>
</feature>
<dbReference type="SUPFAM" id="SSF81324">
    <property type="entry name" value="Voltage-gated potassium channels"/>
    <property type="match status" value="1"/>
</dbReference>
<evidence type="ECO:0000256" key="3">
    <source>
        <dbReference type="ARBA" id="ARBA00022538"/>
    </source>
</evidence>
<dbReference type="WBParaSite" id="HDID_0000003101-mRNA-1">
    <property type="protein sequence ID" value="HDID_0000003101-mRNA-1"/>
    <property type="gene ID" value="HDID_0000003101"/>
</dbReference>
<dbReference type="PRINTS" id="PR01463">
    <property type="entry name" value="EAGCHANLFMLY"/>
</dbReference>
<dbReference type="Pfam" id="PF07885">
    <property type="entry name" value="Ion_trans_2"/>
    <property type="match status" value="1"/>
</dbReference>
<dbReference type="Pfam" id="PF00027">
    <property type="entry name" value="cNMP_binding"/>
    <property type="match status" value="1"/>
</dbReference>
<dbReference type="InterPro" id="IPR013099">
    <property type="entry name" value="K_chnl_dom"/>
</dbReference>
<keyword evidence="5" id="KW-0406">Ion transport</keyword>
<dbReference type="GO" id="GO:0034702">
    <property type="term" value="C:monoatomic ion channel complex"/>
    <property type="evidence" value="ECO:0007669"/>
    <property type="project" value="UniProtKB-KW"/>
</dbReference>
<dbReference type="PRINTS" id="PR01470">
    <property type="entry name" value="ERGCHANNEL"/>
</dbReference>
<sequence length="610" mass="68183">LTGGPNRTSIYITSLYFTMSSLTSVGFGNVSPNTVNEKIFSIVSMLVGALMHAAVFGNVTTIIQRMYTRRSAYQTKNQDLKDFTRAHHLPKQLRQRMLEFYQAMWSINRGIDKQTIMQVFPEEMRGDIAMHINREMLSLPIFKTASIGCQKSIAQLIGTRFATPGEFLVHRGDAIRNLYYVCSGSLEILDEDGSVVALLGKCDLFGTDIDQRPFIGLSAFEVKALTYCELQYIMFDASLFSVLDLYPNYSKEFSAALHDELSFNIKEGYDPFAKDEIETLEAITKHPSPSPHSPSSSHQSFCEPASDCRPNESVNTSLHRALEEGTLDTSLDLRGSQEHLLGKIHQTRWYLPSSSIDSDSTPAVKKLVEKESDLKIKDSDESIASRMKRSFLFTHRSSRVNRQRSNLSMDSFIPPSDETEVPDSAARRICSIERVNEACLIENCHGEVPPPTPNLTPPTCEPSEQLSSNSSSIMSGAEQKELKVLLFKLLRDVQEMRTDLQSLATEVSSLKQQQQITRPLQVPQSEPSLQQHQYPLKSSIMKPPPTLSSSSPCFLPEHSSVESLSSEEGWKAPDSGTSGTSKTYGVTTSPQSRCVKFSLPEKPKRNHKEK</sequence>
<dbReference type="FunFam" id="2.60.120.10:FF:000061">
    <property type="entry name" value="Potassium voltage-gated channel subfamily H member 3"/>
    <property type="match status" value="1"/>
</dbReference>
<evidence type="ECO:0000313" key="11">
    <source>
        <dbReference type="WBParaSite" id="HDID_0000003101-mRNA-1"/>
    </source>
</evidence>
<protein>
    <submittedName>
        <fullName evidence="11">Cyclic nucleotide-binding domain-containing protein</fullName>
    </submittedName>
</protein>
<comment type="subcellular location">
    <subcellularLocation>
        <location evidence="1">Cell membrane</location>
        <topology evidence="1">Multi-pass membrane protein</topology>
    </subcellularLocation>
</comment>
<dbReference type="AlphaFoldDB" id="A0A158QBH8"/>
<dbReference type="GO" id="GO:0005249">
    <property type="term" value="F:voltage-gated potassium channel activity"/>
    <property type="evidence" value="ECO:0007669"/>
    <property type="project" value="InterPro"/>
</dbReference>
<evidence type="ECO:0000256" key="8">
    <source>
        <dbReference type="SAM" id="MobiDB-lite"/>
    </source>
</evidence>
<keyword evidence="9" id="KW-0812">Transmembrane</keyword>
<proteinExistence type="predicted"/>
<evidence type="ECO:0000259" key="10">
    <source>
        <dbReference type="PROSITE" id="PS50042"/>
    </source>
</evidence>
<keyword evidence="4" id="KW-0631">Potassium channel</keyword>
<reference evidence="11" key="1">
    <citation type="submission" date="2016-04" db="UniProtKB">
        <authorList>
            <consortium name="WormBaseParasite"/>
        </authorList>
    </citation>
    <scope>IDENTIFICATION</scope>
</reference>
<dbReference type="SUPFAM" id="SSF51206">
    <property type="entry name" value="cAMP-binding domain-like"/>
    <property type="match status" value="1"/>
</dbReference>
<dbReference type="InterPro" id="IPR003938">
    <property type="entry name" value="K_chnl_volt-dep_EAG/ELK/ERG"/>
</dbReference>
<feature type="transmembrane region" description="Helical" evidence="9">
    <location>
        <begin position="39"/>
        <end position="63"/>
    </location>
</feature>
<dbReference type="Gene3D" id="1.10.287.70">
    <property type="match status" value="1"/>
</dbReference>
<evidence type="ECO:0000256" key="7">
    <source>
        <dbReference type="ARBA" id="ARBA00023303"/>
    </source>
</evidence>
<evidence type="ECO:0000256" key="1">
    <source>
        <dbReference type="ARBA" id="ARBA00004651"/>
    </source>
</evidence>
<organism evidence="11">
    <name type="scientific">Hymenolepis diminuta</name>
    <name type="common">Rat tapeworm</name>
    <dbReference type="NCBI Taxonomy" id="6216"/>
    <lineage>
        <taxon>Eukaryota</taxon>
        <taxon>Metazoa</taxon>
        <taxon>Spiralia</taxon>
        <taxon>Lophotrochozoa</taxon>
        <taxon>Platyhelminthes</taxon>
        <taxon>Cestoda</taxon>
        <taxon>Eucestoda</taxon>
        <taxon>Cyclophyllidea</taxon>
        <taxon>Hymenolepididae</taxon>
        <taxon>Hymenolepis</taxon>
    </lineage>
</organism>
<keyword evidence="5" id="KW-0851">Voltage-gated channel</keyword>
<evidence type="ECO:0000256" key="9">
    <source>
        <dbReference type="SAM" id="Phobius"/>
    </source>
</evidence>
<keyword evidence="9" id="KW-0472">Membrane</keyword>
<dbReference type="PANTHER" id="PTHR10217:SF637">
    <property type="entry name" value="EAG-LIKE K[+] CHANNEL, ISOFORM A"/>
    <property type="match status" value="1"/>
</dbReference>
<dbReference type="InterPro" id="IPR018490">
    <property type="entry name" value="cNMP-bd_dom_sf"/>
</dbReference>
<dbReference type="InterPro" id="IPR000595">
    <property type="entry name" value="cNMP-bd_dom"/>
</dbReference>
<feature type="transmembrane region" description="Helical" evidence="9">
    <location>
        <begin position="9"/>
        <end position="27"/>
    </location>
</feature>
<keyword evidence="6" id="KW-0630">Potassium</keyword>
<keyword evidence="5" id="KW-0813">Transport</keyword>
<feature type="compositionally biased region" description="Polar residues" evidence="8">
    <location>
        <begin position="575"/>
        <end position="592"/>
    </location>
</feature>
<evidence type="ECO:0000256" key="5">
    <source>
        <dbReference type="ARBA" id="ARBA00022882"/>
    </source>
</evidence>
<dbReference type="PROSITE" id="PS50042">
    <property type="entry name" value="CNMP_BINDING_3"/>
    <property type="match status" value="1"/>
</dbReference>
<dbReference type="CDD" id="cd00038">
    <property type="entry name" value="CAP_ED"/>
    <property type="match status" value="1"/>
</dbReference>
<evidence type="ECO:0000256" key="4">
    <source>
        <dbReference type="ARBA" id="ARBA00022826"/>
    </source>
</evidence>
<feature type="compositionally biased region" description="Low complexity" evidence="8">
    <location>
        <begin position="461"/>
        <end position="472"/>
    </location>
</feature>
<accession>A0A158QBH8</accession>
<keyword evidence="2" id="KW-1003">Cell membrane</keyword>